<protein>
    <submittedName>
        <fullName evidence="9">ABC transporter permease</fullName>
    </submittedName>
</protein>
<dbReference type="Proteomes" id="UP000586042">
    <property type="component" value="Unassembled WGS sequence"/>
</dbReference>
<dbReference type="PANTHER" id="PTHR32196:SF21">
    <property type="entry name" value="ABC TRANSPORTER PERMEASE PROTEIN YPHD-RELATED"/>
    <property type="match status" value="1"/>
</dbReference>
<feature type="transmembrane region" description="Helical" evidence="8">
    <location>
        <begin position="54"/>
        <end position="77"/>
    </location>
</feature>
<dbReference type="GO" id="GO:0022857">
    <property type="term" value="F:transmembrane transporter activity"/>
    <property type="evidence" value="ECO:0007669"/>
    <property type="project" value="InterPro"/>
</dbReference>
<evidence type="ECO:0000256" key="1">
    <source>
        <dbReference type="ARBA" id="ARBA00004651"/>
    </source>
</evidence>
<evidence type="ECO:0000313" key="10">
    <source>
        <dbReference type="Proteomes" id="UP000586042"/>
    </source>
</evidence>
<feature type="transmembrane region" description="Helical" evidence="8">
    <location>
        <begin position="234"/>
        <end position="254"/>
    </location>
</feature>
<name>A0A7Y6I631_9ACTN</name>
<keyword evidence="5 8" id="KW-0812">Transmembrane</keyword>
<evidence type="ECO:0000256" key="5">
    <source>
        <dbReference type="ARBA" id="ARBA00022692"/>
    </source>
</evidence>
<feature type="transmembrane region" description="Helical" evidence="8">
    <location>
        <begin position="266"/>
        <end position="294"/>
    </location>
</feature>
<feature type="transmembrane region" description="Helical" evidence="8">
    <location>
        <begin position="314"/>
        <end position="333"/>
    </location>
</feature>
<keyword evidence="4" id="KW-0997">Cell inner membrane</keyword>
<dbReference type="CDD" id="cd06579">
    <property type="entry name" value="TM_PBP1_transp_AraH_like"/>
    <property type="match status" value="1"/>
</dbReference>
<keyword evidence="6 8" id="KW-1133">Transmembrane helix</keyword>
<feature type="transmembrane region" description="Helical" evidence="8">
    <location>
        <begin position="97"/>
        <end position="122"/>
    </location>
</feature>
<gene>
    <name evidence="9" type="ORF">HTZ77_13070</name>
</gene>
<proteinExistence type="predicted"/>
<evidence type="ECO:0000256" key="8">
    <source>
        <dbReference type="SAM" id="Phobius"/>
    </source>
</evidence>
<evidence type="ECO:0000256" key="6">
    <source>
        <dbReference type="ARBA" id="ARBA00022989"/>
    </source>
</evidence>
<evidence type="ECO:0000313" key="9">
    <source>
        <dbReference type="EMBL" id="NUW32355.1"/>
    </source>
</evidence>
<dbReference type="Pfam" id="PF02653">
    <property type="entry name" value="BPD_transp_2"/>
    <property type="match status" value="1"/>
</dbReference>
<sequence length="340" mass="35818">MGPRRHRQAADGVSTRKPLFGLLGLIVVLVVVFGTLSPAFFDERLVLFPLLRDIAIYTVVGLAQMVVLSIGHMNLAVGRMAAFSAMFMGLSYDRLHLPLYAGLCIGLLAGAAIGAFTGWIIARTGVNSFVVTLAMDFALLGLIPVVYTALTANAAFTVKPDGMRELRQYSLGDVCLGNVCGSPAVPQMMLLAVAPMLALGYLYHGTRPGRELLLTGSNPLAAELSGIPTRRRVVTAHLLSGLLAGLAGFMLAVATGSFRATIGEEFLLPSFLGAILGGTAMAGGVVSVIGTFLGTSLTLVIRRGLELVGIGLEYLNVYLGVILLLALSADRFLQRRGVKS</sequence>
<reference evidence="9 10" key="1">
    <citation type="submission" date="2020-06" db="EMBL/GenBank/DDBJ databases">
        <title>Nonomuraea sp. SMC257, a novel actinomycete isolated from soil.</title>
        <authorList>
            <person name="Chanama M."/>
        </authorList>
    </citation>
    <scope>NUCLEOTIDE SEQUENCE [LARGE SCALE GENOMIC DNA]</scope>
    <source>
        <strain evidence="9 10">SMC257</strain>
    </source>
</reference>
<dbReference type="AlphaFoldDB" id="A0A7Y6I631"/>
<comment type="caution">
    <text evidence="9">The sequence shown here is derived from an EMBL/GenBank/DDBJ whole genome shotgun (WGS) entry which is preliminary data.</text>
</comment>
<dbReference type="EMBL" id="JABWGN010000005">
    <property type="protein sequence ID" value="NUW32355.1"/>
    <property type="molecule type" value="Genomic_DNA"/>
</dbReference>
<dbReference type="InterPro" id="IPR001851">
    <property type="entry name" value="ABC_transp_permease"/>
</dbReference>
<keyword evidence="10" id="KW-1185">Reference proteome</keyword>
<organism evidence="9 10">
    <name type="scientific">Nonomuraea montanisoli</name>
    <dbReference type="NCBI Taxonomy" id="2741721"/>
    <lineage>
        <taxon>Bacteria</taxon>
        <taxon>Bacillati</taxon>
        <taxon>Actinomycetota</taxon>
        <taxon>Actinomycetes</taxon>
        <taxon>Streptosporangiales</taxon>
        <taxon>Streptosporangiaceae</taxon>
        <taxon>Nonomuraea</taxon>
    </lineage>
</organism>
<comment type="subcellular location">
    <subcellularLocation>
        <location evidence="1">Cell membrane</location>
        <topology evidence="1">Multi-pass membrane protein</topology>
    </subcellularLocation>
</comment>
<feature type="transmembrane region" description="Helical" evidence="8">
    <location>
        <begin position="20"/>
        <end position="42"/>
    </location>
</feature>
<keyword evidence="3" id="KW-1003">Cell membrane</keyword>
<keyword evidence="2" id="KW-0813">Transport</keyword>
<evidence type="ECO:0000256" key="4">
    <source>
        <dbReference type="ARBA" id="ARBA00022519"/>
    </source>
</evidence>
<evidence type="ECO:0000256" key="3">
    <source>
        <dbReference type="ARBA" id="ARBA00022475"/>
    </source>
</evidence>
<keyword evidence="7 8" id="KW-0472">Membrane</keyword>
<feature type="transmembrane region" description="Helical" evidence="8">
    <location>
        <begin position="137"/>
        <end position="158"/>
    </location>
</feature>
<dbReference type="GO" id="GO:0005886">
    <property type="term" value="C:plasma membrane"/>
    <property type="evidence" value="ECO:0007669"/>
    <property type="project" value="UniProtKB-SubCell"/>
</dbReference>
<dbReference type="PANTHER" id="PTHR32196">
    <property type="entry name" value="ABC TRANSPORTER PERMEASE PROTEIN YPHD-RELATED-RELATED"/>
    <property type="match status" value="1"/>
</dbReference>
<evidence type="ECO:0000256" key="2">
    <source>
        <dbReference type="ARBA" id="ARBA00022448"/>
    </source>
</evidence>
<accession>A0A7Y6I631</accession>
<evidence type="ECO:0000256" key="7">
    <source>
        <dbReference type="ARBA" id="ARBA00023136"/>
    </source>
</evidence>